<proteinExistence type="predicted"/>
<accession>A0A854FEG7</accession>
<dbReference type="EMBL" id="CP114588">
    <property type="protein sequence ID" value="WBA09498.1"/>
    <property type="molecule type" value="Genomic_DNA"/>
</dbReference>
<organism evidence="2 3">
    <name type="scientific">Salinivibrio kushneri</name>
    <dbReference type="NCBI Taxonomy" id="1908198"/>
    <lineage>
        <taxon>Bacteria</taxon>
        <taxon>Pseudomonadati</taxon>
        <taxon>Pseudomonadota</taxon>
        <taxon>Gammaproteobacteria</taxon>
        <taxon>Vibrionales</taxon>
        <taxon>Vibrionaceae</taxon>
        <taxon>Salinivibrio</taxon>
    </lineage>
</organism>
<dbReference type="AlphaFoldDB" id="A0A854FEG7"/>
<evidence type="ECO:0000256" key="1">
    <source>
        <dbReference type="SAM" id="MobiDB-lite"/>
    </source>
</evidence>
<dbReference type="RefSeq" id="WP_069361426.1">
    <property type="nucleotide sequence ID" value="NZ_CP114588.1"/>
</dbReference>
<feature type="region of interest" description="Disordered" evidence="1">
    <location>
        <begin position="1"/>
        <end position="37"/>
    </location>
</feature>
<dbReference type="GeneID" id="89608925"/>
<evidence type="ECO:0000313" key="2">
    <source>
        <dbReference type="EMBL" id="WBA09498.1"/>
    </source>
</evidence>
<evidence type="ECO:0000313" key="3">
    <source>
        <dbReference type="Proteomes" id="UP001164748"/>
    </source>
</evidence>
<sequence length="100" mass="11177">MVSINGVSSPQTNRPNHPQRTGKKPQTTRKQTPKTTQVAKAVRQRVDPAAIAQAEQAKQEYVQYDLPDGRGRQAMASYFAVLNQARREELINLVGVDIYV</sequence>
<name>A0A854FEG7_9GAMM</name>
<reference evidence="2" key="1">
    <citation type="submission" date="2022-09" db="EMBL/GenBank/DDBJ databases">
        <authorList>
            <person name="Li Z.-J."/>
        </authorList>
    </citation>
    <scope>NUCLEOTIDE SEQUENCE</scope>
    <source>
        <strain evidence="2">TGB11</strain>
    </source>
</reference>
<feature type="compositionally biased region" description="Polar residues" evidence="1">
    <location>
        <begin position="1"/>
        <end position="18"/>
    </location>
</feature>
<feature type="compositionally biased region" description="Low complexity" evidence="1">
    <location>
        <begin position="28"/>
        <end position="37"/>
    </location>
</feature>
<dbReference type="Proteomes" id="UP001164748">
    <property type="component" value="Chromosome"/>
</dbReference>
<protein>
    <submittedName>
        <fullName evidence="2">Chromosome partitioning protein ParA</fullName>
    </submittedName>
</protein>
<gene>
    <name evidence="2" type="ORF">N8M53_04685</name>
</gene>